<name>A0ABU0A1P8_9BACI</name>
<dbReference type="PROSITE" id="PS50943">
    <property type="entry name" value="HTH_CROC1"/>
    <property type="match status" value="1"/>
</dbReference>
<feature type="domain" description="HTH cro/C1-type" evidence="2">
    <location>
        <begin position="8"/>
        <end position="62"/>
    </location>
</feature>
<keyword evidence="4" id="KW-1185">Reference proteome</keyword>
<proteinExistence type="predicted"/>
<evidence type="ECO:0000313" key="4">
    <source>
        <dbReference type="Proteomes" id="UP001230005"/>
    </source>
</evidence>
<dbReference type="Gene3D" id="1.10.260.40">
    <property type="entry name" value="lambda repressor-like DNA-binding domains"/>
    <property type="match status" value="1"/>
</dbReference>
<organism evidence="3 4">
    <name type="scientific">Evansella vedderi</name>
    <dbReference type="NCBI Taxonomy" id="38282"/>
    <lineage>
        <taxon>Bacteria</taxon>
        <taxon>Bacillati</taxon>
        <taxon>Bacillota</taxon>
        <taxon>Bacilli</taxon>
        <taxon>Bacillales</taxon>
        <taxon>Bacillaceae</taxon>
        <taxon>Evansella</taxon>
    </lineage>
</organism>
<sequence>MPDFKRRLKRLRKQNNLTQQEVGDKIQVSKVAVSGYENGVRTPEISTLKKIADLFNTSIDYLVGYSDIPEKSSDYINPTVTHSVSDTGILEGRYKIIIDDEEVDEELIEEAIDYIRAKRIMRDKRTGRDH</sequence>
<dbReference type="Proteomes" id="UP001230005">
    <property type="component" value="Unassembled WGS sequence"/>
</dbReference>
<dbReference type="PANTHER" id="PTHR46558:SF11">
    <property type="entry name" value="HTH-TYPE TRANSCRIPTIONAL REGULATOR XRE"/>
    <property type="match status" value="1"/>
</dbReference>
<dbReference type="EMBL" id="JAUSUG010000023">
    <property type="protein sequence ID" value="MDQ0257150.1"/>
    <property type="molecule type" value="Genomic_DNA"/>
</dbReference>
<accession>A0ABU0A1P8</accession>
<gene>
    <name evidence="3" type="ORF">J2S74_004596</name>
</gene>
<dbReference type="SMART" id="SM00530">
    <property type="entry name" value="HTH_XRE"/>
    <property type="match status" value="1"/>
</dbReference>
<protein>
    <submittedName>
        <fullName evidence="3">Transcriptional regulator with XRE-family HTH domain</fullName>
    </submittedName>
</protein>
<keyword evidence="1" id="KW-0238">DNA-binding</keyword>
<dbReference type="CDD" id="cd00093">
    <property type="entry name" value="HTH_XRE"/>
    <property type="match status" value="1"/>
</dbReference>
<comment type="caution">
    <text evidence="3">The sequence shown here is derived from an EMBL/GenBank/DDBJ whole genome shotgun (WGS) entry which is preliminary data.</text>
</comment>
<dbReference type="InterPro" id="IPR010982">
    <property type="entry name" value="Lambda_DNA-bd_dom_sf"/>
</dbReference>
<dbReference type="Pfam" id="PF01381">
    <property type="entry name" value="HTH_3"/>
    <property type="match status" value="1"/>
</dbReference>
<dbReference type="PANTHER" id="PTHR46558">
    <property type="entry name" value="TRACRIPTIONAL REGULATORY PROTEIN-RELATED-RELATED"/>
    <property type="match status" value="1"/>
</dbReference>
<dbReference type="RefSeq" id="WP_307330425.1">
    <property type="nucleotide sequence ID" value="NZ_JAUSUG010000023.1"/>
</dbReference>
<evidence type="ECO:0000313" key="3">
    <source>
        <dbReference type="EMBL" id="MDQ0257150.1"/>
    </source>
</evidence>
<dbReference type="SUPFAM" id="SSF47413">
    <property type="entry name" value="lambda repressor-like DNA-binding domains"/>
    <property type="match status" value="1"/>
</dbReference>
<reference evidence="3 4" key="1">
    <citation type="submission" date="2023-07" db="EMBL/GenBank/DDBJ databases">
        <title>Genomic Encyclopedia of Type Strains, Phase IV (KMG-IV): sequencing the most valuable type-strain genomes for metagenomic binning, comparative biology and taxonomic classification.</title>
        <authorList>
            <person name="Goeker M."/>
        </authorList>
    </citation>
    <scope>NUCLEOTIDE SEQUENCE [LARGE SCALE GENOMIC DNA]</scope>
    <source>
        <strain evidence="3 4">DSM 9768</strain>
    </source>
</reference>
<evidence type="ECO:0000259" key="2">
    <source>
        <dbReference type="PROSITE" id="PS50943"/>
    </source>
</evidence>
<evidence type="ECO:0000256" key="1">
    <source>
        <dbReference type="ARBA" id="ARBA00023125"/>
    </source>
</evidence>
<dbReference type="InterPro" id="IPR001387">
    <property type="entry name" value="Cro/C1-type_HTH"/>
</dbReference>